<feature type="domain" description="3-dehydroquinate synthase N-terminal" evidence="4">
    <location>
        <begin position="16"/>
        <end position="193"/>
    </location>
</feature>
<dbReference type="GO" id="GO:0016491">
    <property type="term" value="F:oxidoreductase activity"/>
    <property type="evidence" value="ECO:0007669"/>
    <property type="project" value="InterPro"/>
</dbReference>
<dbReference type="PANTHER" id="PTHR33563">
    <property type="match status" value="1"/>
</dbReference>
<keyword evidence="7" id="KW-1185">Reference proteome</keyword>
<evidence type="ECO:0000256" key="2">
    <source>
        <dbReference type="ARBA" id="ARBA00023141"/>
    </source>
</evidence>
<dbReference type="Pfam" id="PF01959">
    <property type="entry name" value="DHQS"/>
    <property type="match status" value="2"/>
</dbReference>
<feature type="domain" description="3-dehydroquinate synthase C-terminal" evidence="5">
    <location>
        <begin position="447"/>
        <end position="482"/>
    </location>
</feature>
<dbReference type="PANTHER" id="PTHR33563:SF1">
    <property type="entry name" value="3-DEHYDROQUINATE SYNTHASE"/>
    <property type="match status" value="1"/>
</dbReference>
<comment type="caution">
    <text evidence="6">The sequence shown here is derived from an EMBL/GenBank/DDBJ whole genome shotgun (WGS) entry which is preliminary data.</text>
</comment>
<feature type="region of interest" description="Disordered" evidence="3">
    <location>
        <begin position="416"/>
        <end position="445"/>
    </location>
</feature>
<keyword evidence="2" id="KW-0057">Aromatic amino acid biosynthesis</keyword>
<dbReference type="EMBL" id="JAEHOD010000028">
    <property type="protein sequence ID" value="KAG2445109.1"/>
    <property type="molecule type" value="Genomic_DNA"/>
</dbReference>
<evidence type="ECO:0000313" key="6">
    <source>
        <dbReference type="EMBL" id="KAG2445109.1"/>
    </source>
</evidence>
<reference evidence="6" key="1">
    <citation type="journal article" date="2020" name="bioRxiv">
        <title>Comparative genomics of Chlamydomonas.</title>
        <authorList>
            <person name="Craig R.J."/>
            <person name="Hasan A.R."/>
            <person name="Ness R.W."/>
            <person name="Keightley P.D."/>
        </authorList>
    </citation>
    <scope>NUCLEOTIDE SEQUENCE</scope>
    <source>
        <strain evidence="6">CCAP 11/173</strain>
    </source>
</reference>
<evidence type="ECO:0000313" key="7">
    <source>
        <dbReference type="Proteomes" id="UP000613740"/>
    </source>
</evidence>
<dbReference type="AlphaFoldDB" id="A0A835WCV2"/>
<dbReference type="Pfam" id="PF26558">
    <property type="entry name" value="DHQS_2nd"/>
    <property type="match status" value="2"/>
</dbReference>
<evidence type="ECO:0000259" key="5">
    <source>
        <dbReference type="Pfam" id="PF26558"/>
    </source>
</evidence>
<dbReference type="Proteomes" id="UP000613740">
    <property type="component" value="Unassembled WGS sequence"/>
</dbReference>
<dbReference type="GO" id="GO:0009073">
    <property type="term" value="P:aromatic amino acid family biosynthetic process"/>
    <property type="evidence" value="ECO:0007669"/>
    <property type="project" value="UniProtKB-KW"/>
</dbReference>
<organism evidence="6 7">
    <name type="scientific">Chlamydomonas schloesseri</name>
    <dbReference type="NCBI Taxonomy" id="2026947"/>
    <lineage>
        <taxon>Eukaryota</taxon>
        <taxon>Viridiplantae</taxon>
        <taxon>Chlorophyta</taxon>
        <taxon>core chlorophytes</taxon>
        <taxon>Chlorophyceae</taxon>
        <taxon>CS clade</taxon>
        <taxon>Chlamydomonadales</taxon>
        <taxon>Chlamydomonadaceae</taxon>
        <taxon>Chlamydomonas</taxon>
    </lineage>
</organism>
<name>A0A835WCV2_9CHLO</name>
<dbReference type="InterPro" id="IPR056179">
    <property type="entry name" value="DHQS_C"/>
</dbReference>
<evidence type="ECO:0000256" key="1">
    <source>
        <dbReference type="ARBA" id="ARBA00022605"/>
    </source>
</evidence>
<evidence type="ECO:0008006" key="8">
    <source>
        <dbReference type="Google" id="ProtNLM"/>
    </source>
</evidence>
<dbReference type="OrthoDB" id="3275at2759"/>
<gene>
    <name evidence="6" type="ORF">HYH02_008976</name>
</gene>
<sequence>MASSNRACVSLTAAAKEVWLQTSNKAAFQAGLESGGVSAFVFGPEPAQRQLAAAWGGLARFRALHLDERGLLLQLQEAAGVAAGAGGGGGQQLEGNQQPAPEVAAAVGEVVRVDGAEAARALEARVERLAAASNRPTAAAAGTAAGPCMAAAGSVSSGEWVVVLDASDWKVIPAENLVALAQNASTSAAAAAAAAAAGGGGGGGRPLPLRLLAAAGSAADARLMLEALQAGTAGVLLRSDDPAQVRELVSYVRQRAAEEGGGAGGSRLPYQAARVTAVTSLGMGDRACVDLAGLLQPGEGLLVGNFARCLALVHSECDESSYIASRPFRVNAGPVHAYVSAPGGRTRYLSELASGAEVTVADPEGRTRTALVGRVKIERRPLVLVEVETVDGARHSLMLQNAETVKLVGPCAAAASSSSSSSSSSGGGNGSGTGGSSAGSSSGRSWRAISVSTLQPGDSVYALLQAAARHTGIAIEEFVVEK</sequence>
<dbReference type="InterPro" id="IPR002812">
    <property type="entry name" value="DHQS"/>
</dbReference>
<evidence type="ECO:0000259" key="4">
    <source>
        <dbReference type="Pfam" id="PF01959"/>
    </source>
</evidence>
<protein>
    <recommendedName>
        <fullName evidence="8">3-dehydroquinate synthase</fullName>
    </recommendedName>
</protein>
<feature type="domain" description="3-dehydroquinate synthase C-terminal" evidence="5">
    <location>
        <begin position="273"/>
        <end position="417"/>
    </location>
</feature>
<proteinExistence type="predicted"/>
<dbReference type="GO" id="GO:0003856">
    <property type="term" value="F:3-dehydroquinate synthase activity"/>
    <property type="evidence" value="ECO:0007669"/>
    <property type="project" value="InterPro"/>
</dbReference>
<dbReference type="GO" id="GO:0008652">
    <property type="term" value="P:amino acid biosynthetic process"/>
    <property type="evidence" value="ECO:0007669"/>
    <property type="project" value="UniProtKB-KW"/>
</dbReference>
<evidence type="ECO:0000256" key="3">
    <source>
        <dbReference type="SAM" id="MobiDB-lite"/>
    </source>
</evidence>
<keyword evidence="1" id="KW-0028">Amino-acid biosynthesis</keyword>
<dbReference type="InterPro" id="IPR030960">
    <property type="entry name" value="DHQS/DOIS_N"/>
</dbReference>
<feature type="compositionally biased region" description="Gly residues" evidence="3">
    <location>
        <begin position="425"/>
        <end position="437"/>
    </location>
</feature>
<feature type="domain" description="3-dehydroquinate synthase N-terminal" evidence="4">
    <location>
        <begin position="210"/>
        <end position="252"/>
    </location>
</feature>
<accession>A0A835WCV2</accession>